<evidence type="ECO:0000256" key="1">
    <source>
        <dbReference type="ARBA" id="ARBA00004240"/>
    </source>
</evidence>
<keyword evidence="5" id="KW-0256">Endoplasmic reticulum</keyword>
<sequence length="159" mass="18197">MILVVLGTHELPFQRLLHEVEALIKEGYIKDNVIVQNGNTKFESEHMTIRRFIPSEEMEKLFQEAELVISHAGTGSVTTALKYHKKTIVVPRLKKHGEHNDDHQLQLTESFTSKGHVISMTGEKTLKQAMEELVLFQPTPFQTGNDQMLRTIKNYIDSV</sequence>
<dbReference type="RefSeq" id="WP_091613109.1">
    <property type="nucleotide sequence ID" value="NZ_FNNC01000002.1"/>
</dbReference>
<keyword evidence="3" id="KW-0328">Glycosyltransferase</keyword>
<evidence type="ECO:0000313" key="7">
    <source>
        <dbReference type="EMBL" id="SDW45022.1"/>
    </source>
</evidence>
<evidence type="ECO:0000259" key="6">
    <source>
        <dbReference type="Pfam" id="PF04101"/>
    </source>
</evidence>
<evidence type="ECO:0000256" key="2">
    <source>
        <dbReference type="ARBA" id="ARBA00006962"/>
    </source>
</evidence>
<reference evidence="7 8" key="1">
    <citation type="submission" date="2016-10" db="EMBL/GenBank/DDBJ databases">
        <authorList>
            <person name="de Groot N.N."/>
        </authorList>
    </citation>
    <scope>NUCLEOTIDE SEQUENCE [LARGE SCALE GENOMIC DNA]</scope>
    <source>
        <strain evidence="7 8">DSM 23126</strain>
    </source>
</reference>
<organism evidence="7 8">
    <name type="scientific">Marinococcus luteus</name>
    <dbReference type="NCBI Taxonomy" id="1122204"/>
    <lineage>
        <taxon>Bacteria</taxon>
        <taxon>Bacillati</taxon>
        <taxon>Bacillota</taxon>
        <taxon>Bacilli</taxon>
        <taxon>Bacillales</taxon>
        <taxon>Bacillaceae</taxon>
        <taxon>Marinococcus</taxon>
    </lineage>
</organism>
<dbReference type="NCBIfam" id="NF041548">
    <property type="entry name" value="PssE"/>
    <property type="match status" value="1"/>
</dbReference>
<dbReference type="GO" id="GO:0006488">
    <property type="term" value="P:dolichol-linked oligosaccharide biosynthetic process"/>
    <property type="evidence" value="ECO:0007669"/>
    <property type="project" value="InterPro"/>
</dbReference>
<name>A0A1H2TME3_9BACI</name>
<dbReference type="STRING" id="1122204.SAMN05421781_1477"/>
<protein>
    <submittedName>
        <fullName evidence="7">UDP-N-acetylglucosamine transferase subunit ALG13</fullName>
    </submittedName>
</protein>
<dbReference type="Pfam" id="PF04101">
    <property type="entry name" value="Glyco_tran_28_C"/>
    <property type="match status" value="1"/>
</dbReference>
<dbReference type="Gene3D" id="3.40.50.2000">
    <property type="entry name" value="Glycogen Phosphorylase B"/>
    <property type="match status" value="1"/>
</dbReference>
<dbReference type="InterPro" id="IPR039042">
    <property type="entry name" value="Alg13-like"/>
</dbReference>
<dbReference type="PANTHER" id="PTHR12867">
    <property type="entry name" value="GLYCOSYL TRANSFERASE-RELATED"/>
    <property type="match status" value="1"/>
</dbReference>
<evidence type="ECO:0000313" key="8">
    <source>
        <dbReference type="Proteomes" id="UP000199488"/>
    </source>
</evidence>
<dbReference type="PANTHER" id="PTHR12867:SF6">
    <property type="entry name" value="N-ACETYLGLUCOSAMINYLDIPHOSPHODOLICHOL N-ACETYLGLUCOSAMINYLTRANSFERASE"/>
    <property type="match status" value="1"/>
</dbReference>
<dbReference type="InterPro" id="IPR007235">
    <property type="entry name" value="Glyco_trans_28_C"/>
</dbReference>
<gene>
    <name evidence="7" type="ORF">SAMN05421781_1477</name>
</gene>
<keyword evidence="4 7" id="KW-0808">Transferase</keyword>
<accession>A0A1H2TME3</accession>
<evidence type="ECO:0000256" key="3">
    <source>
        <dbReference type="ARBA" id="ARBA00022676"/>
    </source>
</evidence>
<evidence type="ECO:0000256" key="5">
    <source>
        <dbReference type="ARBA" id="ARBA00022824"/>
    </source>
</evidence>
<dbReference type="SUPFAM" id="SSF53756">
    <property type="entry name" value="UDP-Glycosyltransferase/glycogen phosphorylase"/>
    <property type="match status" value="1"/>
</dbReference>
<dbReference type="GO" id="GO:0016758">
    <property type="term" value="F:hexosyltransferase activity"/>
    <property type="evidence" value="ECO:0007669"/>
    <property type="project" value="InterPro"/>
</dbReference>
<feature type="domain" description="Glycosyl transferase family 28 C-terminal" evidence="6">
    <location>
        <begin position="1"/>
        <end position="148"/>
    </location>
</feature>
<dbReference type="OrthoDB" id="9814973at2"/>
<dbReference type="EMBL" id="FNNC01000002">
    <property type="protein sequence ID" value="SDW45022.1"/>
    <property type="molecule type" value="Genomic_DNA"/>
</dbReference>
<evidence type="ECO:0000256" key="4">
    <source>
        <dbReference type="ARBA" id="ARBA00022679"/>
    </source>
</evidence>
<comment type="subcellular location">
    <subcellularLocation>
        <location evidence="1">Endoplasmic reticulum</location>
    </subcellularLocation>
</comment>
<comment type="similarity">
    <text evidence="2">Belongs to the glycosyltransferase 28 family.</text>
</comment>
<dbReference type="InterPro" id="IPR048097">
    <property type="entry name" value="Cps14G-like"/>
</dbReference>
<dbReference type="Proteomes" id="UP000199488">
    <property type="component" value="Unassembled WGS sequence"/>
</dbReference>
<proteinExistence type="inferred from homology"/>
<keyword evidence="8" id="KW-1185">Reference proteome</keyword>
<dbReference type="AlphaFoldDB" id="A0A1H2TME3"/>